<comment type="subcellular location">
    <subcellularLocation>
        <location evidence="1">Nucleus</location>
    </subcellularLocation>
</comment>
<protein>
    <submittedName>
        <fullName evidence="11">Pre-mRNA-splicing factor syf1</fullName>
    </submittedName>
</protein>
<accession>A0ABR2LAP9</accession>
<dbReference type="Pfam" id="PF23231">
    <property type="entry name" value="HAT_Syf1_CNRKL1_C"/>
    <property type="match status" value="1"/>
</dbReference>
<dbReference type="Pfam" id="PF23233">
    <property type="entry name" value="HAT_Syf1_CNRKL1_N"/>
    <property type="match status" value="1"/>
</dbReference>
<keyword evidence="12" id="KW-1185">Reference proteome</keyword>
<evidence type="ECO:0000256" key="3">
    <source>
        <dbReference type="ARBA" id="ARBA00022664"/>
    </source>
</evidence>
<comment type="caution">
    <text evidence="11">The sequence shown here is derived from an EMBL/GenBank/DDBJ whole genome shotgun (WGS) entry which is preliminary data.</text>
</comment>
<evidence type="ECO:0000259" key="9">
    <source>
        <dbReference type="Pfam" id="PF23231"/>
    </source>
</evidence>
<keyword evidence="3" id="KW-0507">mRNA processing</keyword>
<keyword evidence="4" id="KW-0747">Spliceosome</keyword>
<evidence type="ECO:0000259" key="8">
    <source>
        <dbReference type="Pfam" id="PF23220"/>
    </source>
</evidence>
<dbReference type="InterPro" id="IPR011990">
    <property type="entry name" value="TPR-like_helical_dom_sf"/>
</dbReference>
<keyword evidence="7" id="KW-0539">Nucleus</keyword>
<dbReference type="EMBL" id="JAPFFF010000001">
    <property type="protein sequence ID" value="KAK8900312.1"/>
    <property type="molecule type" value="Genomic_DNA"/>
</dbReference>
<feature type="domain" description="Pre-mRNA-splicing factor Syf1/CRNKL1-like C-terminal HAT-repeats" evidence="9">
    <location>
        <begin position="405"/>
        <end position="742"/>
    </location>
</feature>
<gene>
    <name evidence="11" type="ORF">M9Y10_002635</name>
</gene>
<dbReference type="InterPro" id="IPR055430">
    <property type="entry name" value="HAT_Syf1_CNRKL1_C"/>
</dbReference>
<dbReference type="InterPro" id="IPR055433">
    <property type="entry name" value="HAT_Syf1-like_N"/>
</dbReference>
<dbReference type="PANTHER" id="PTHR11246:SF5">
    <property type="entry name" value="PRE-MRNA-SPLICING FACTOR SYF1"/>
    <property type="match status" value="1"/>
</dbReference>
<reference evidence="11 12" key="1">
    <citation type="submission" date="2024-04" db="EMBL/GenBank/DDBJ databases">
        <title>Tritrichomonas musculus Genome.</title>
        <authorList>
            <person name="Alves-Ferreira E."/>
            <person name="Grigg M."/>
            <person name="Lorenzi H."/>
            <person name="Galac M."/>
        </authorList>
    </citation>
    <scope>NUCLEOTIDE SEQUENCE [LARGE SCALE GENOMIC DNA]</scope>
    <source>
        <strain evidence="11 12">EAF2021</strain>
    </source>
</reference>
<evidence type="ECO:0000313" key="12">
    <source>
        <dbReference type="Proteomes" id="UP001470230"/>
    </source>
</evidence>
<comment type="similarity">
    <text evidence="2">Belongs to the crooked-neck family.</text>
</comment>
<name>A0ABR2LAP9_9EUKA</name>
<dbReference type="Gene3D" id="1.25.40.10">
    <property type="entry name" value="Tetratricopeptide repeat domain"/>
    <property type="match status" value="2"/>
</dbReference>
<evidence type="ECO:0000256" key="7">
    <source>
        <dbReference type="ARBA" id="ARBA00023242"/>
    </source>
</evidence>
<dbReference type="PANTHER" id="PTHR11246">
    <property type="entry name" value="PRE-MRNA SPLICING FACTOR"/>
    <property type="match status" value="1"/>
</dbReference>
<organism evidence="11 12">
    <name type="scientific">Tritrichomonas musculus</name>
    <dbReference type="NCBI Taxonomy" id="1915356"/>
    <lineage>
        <taxon>Eukaryota</taxon>
        <taxon>Metamonada</taxon>
        <taxon>Parabasalia</taxon>
        <taxon>Tritrichomonadida</taxon>
        <taxon>Tritrichomonadidae</taxon>
        <taxon>Tritrichomonas</taxon>
    </lineage>
</organism>
<evidence type="ECO:0000256" key="6">
    <source>
        <dbReference type="ARBA" id="ARBA00023187"/>
    </source>
</evidence>
<evidence type="ECO:0000256" key="2">
    <source>
        <dbReference type="ARBA" id="ARBA00008644"/>
    </source>
</evidence>
<dbReference type="Proteomes" id="UP001470230">
    <property type="component" value="Unassembled WGS sequence"/>
</dbReference>
<dbReference type="InterPro" id="IPR003107">
    <property type="entry name" value="HAT"/>
</dbReference>
<evidence type="ECO:0000259" key="10">
    <source>
        <dbReference type="Pfam" id="PF23233"/>
    </source>
</evidence>
<evidence type="ECO:0000256" key="5">
    <source>
        <dbReference type="ARBA" id="ARBA00022737"/>
    </source>
</evidence>
<keyword evidence="6" id="KW-0508">mRNA splicing</keyword>
<dbReference type="SUPFAM" id="SSF48452">
    <property type="entry name" value="TPR-like"/>
    <property type="match status" value="3"/>
</dbReference>
<dbReference type="InterPro" id="IPR056350">
    <property type="entry name" value="HAT_Syf1_central"/>
</dbReference>
<dbReference type="Pfam" id="PF23220">
    <property type="entry name" value="HAT_Syf1_M"/>
    <property type="match status" value="1"/>
</dbReference>
<sequence length="798" mass="93232">MQLAVTDIGYEQQLSRDVEGVSYVRDWLSYIHVKKLKYIKMNFTDEVIDQEQVASEVDPLWIYYDRAVEQYPRSYKIWADYCDTRSSFVIQFLSNHEMSIRRANGTYERALLNLWTCPRLWLDYLDFIGKQRKVTLLRKTFNKSLQSLPITQHDRMWECYLPLIRNLGSIETVDDAYRRFLKLHPEHVEDACEFFIDKNATKKAAFYLTKLLEDPDFKSLNNRTKYYWWTRLSEVIGADPNIENAEQILRNGCKDFVVETGRVWVLIAEHYARLGLFSDSIQTFEDAMNSTITSHDFALVFEGETSLLMSIASHSDKFYLFIQKQNDLLNRHLLLLNGTKLRHDKNNVTNWIERVSLFLDREYNYEPKTRKSLWETLEPLTTQQGQLAVMEEAIETVEPRKAEMGKYCDLWTNLSKIVDTPFAVLEAALTDEALLPGDVVGIYCYYAELELTNEHYESALSILHRATDDKRTNGSSGSSQLWSLAIDVEWSMNGSSHPSLVKQLFEKCLVSRSCCMQHILAYTTFLEGLKRYDEMFRVYERGINQVGWPHCSTFWLFYIHKFISLYGGKRRERARDLFEDALKDAPPKEAMPIFILYAKFEEDFGLMKRAMDIYKRAADICQNDEIFHVWVASACRLFGASKTRDVYKYAVDMFGNKGDNMKCAEWCIRFAKLEAKLTEFERARSVFIHGTQYADPAVFPRYWEEYENFEKLHGTKENYKEMLSQKNVAVARFNKTTHIGIAAEGKGLVSTNEDEELADVEGMREAIIAEAKIPATIYESPNFTENDRIEKRKRYGMK</sequence>
<evidence type="ECO:0000256" key="4">
    <source>
        <dbReference type="ARBA" id="ARBA00022728"/>
    </source>
</evidence>
<dbReference type="SMART" id="SM00386">
    <property type="entry name" value="HAT"/>
    <property type="match status" value="8"/>
</dbReference>
<evidence type="ECO:0000256" key="1">
    <source>
        <dbReference type="ARBA" id="ARBA00004123"/>
    </source>
</evidence>
<proteinExistence type="inferred from homology"/>
<feature type="domain" description="Pre-mRNA-splicing factor Syf1-like N-terminal HAT-repeats" evidence="10">
    <location>
        <begin position="7"/>
        <end position="186"/>
    </location>
</feature>
<dbReference type="InterPro" id="IPR045075">
    <property type="entry name" value="Syf1-like"/>
</dbReference>
<keyword evidence="5" id="KW-0677">Repeat</keyword>
<evidence type="ECO:0000313" key="11">
    <source>
        <dbReference type="EMBL" id="KAK8900312.1"/>
    </source>
</evidence>
<feature type="domain" description="Pre-mRNA-splicing factor SYF1 central HAT repeats" evidence="8">
    <location>
        <begin position="188"/>
        <end position="362"/>
    </location>
</feature>